<dbReference type="SUPFAM" id="SSF102114">
    <property type="entry name" value="Radical SAM enzymes"/>
    <property type="match status" value="1"/>
</dbReference>
<comment type="catalytic activity">
    <reaction evidence="14 15">
        <text>coproporphyrinogen III + 2 S-adenosyl-L-methionine = protoporphyrinogen IX + 2 5'-deoxyadenosine + 2 L-methionine + 2 CO2</text>
        <dbReference type="Rhea" id="RHEA:15425"/>
        <dbReference type="ChEBI" id="CHEBI:16526"/>
        <dbReference type="ChEBI" id="CHEBI:17319"/>
        <dbReference type="ChEBI" id="CHEBI:57307"/>
        <dbReference type="ChEBI" id="CHEBI:57309"/>
        <dbReference type="ChEBI" id="CHEBI:57844"/>
        <dbReference type="ChEBI" id="CHEBI:59789"/>
        <dbReference type="EC" id="1.3.98.3"/>
    </reaction>
</comment>
<keyword evidence="7 15" id="KW-0949">S-adenosyl-L-methionine</keyword>
<accession>A0A841J9N4</accession>
<dbReference type="SFLD" id="SFLDG01065">
    <property type="entry name" value="anaerobic_coproporphyrinogen-I"/>
    <property type="match status" value="1"/>
</dbReference>
<dbReference type="SFLD" id="SFLDS00029">
    <property type="entry name" value="Radical_SAM"/>
    <property type="match status" value="1"/>
</dbReference>
<evidence type="ECO:0000256" key="1">
    <source>
        <dbReference type="ARBA" id="ARBA00004496"/>
    </source>
</evidence>
<dbReference type="InterPro" id="IPR004558">
    <property type="entry name" value="Coprogen_oxidase_HemN"/>
</dbReference>
<comment type="subcellular location">
    <subcellularLocation>
        <location evidence="1 15">Cytoplasm</location>
    </subcellularLocation>
</comment>
<dbReference type="GO" id="GO:0004109">
    <property type="term" value="F:coproporphyrinogen oxidase activity"/>
    <property type="evidence" value="ECO:0007669"/>
    <property type="project" value="InterPro"/>
</dbReference>
<evidence type="ECO:0000313" key="19">
    <source>
        <dbReference type="EMBL" id="MBB6124861.1"/>
    </source>
</evidence>
<dbReference type="GO" id="GO:0051989">
    <property type="term" value="F:coproporphyrinogen dehydrogenase activity"/>
    <property type="evidence" value="ECO:0007669"/>
    <property type="project" value="UniProtKB-EC"/>
</dbReference>
<feature type="binding site" evidence="16">
    <location>
        <position position="178"/>
    </location>
    <ligand>
        <name>S-adenosyl-L-methionine</name>
        <dbReference type="ChEBI" id="CHEBI:59789"/>
        <label>2</label>
    </ligand>
</feature>
<evidence type="ECO:0000256" key="14">
    <source>
        <dbReference type="ARBA" id="ARBA00048321"/>
    </source>
</evidence>
<evidence type="ECO:0000256" key="13">
    <source>
        <dbReference type="ARBA" id="ARBA00024295"/>
    </source>
</evidence>
<dbReference type="Proteomes" id="UP000552700">
    <property type="component" value="Unassembled WGS sequence"/>
</dbReference>
<evidence type="ECO:0000256" key="6">
    <source>
        <dbReference type="ARBA" id="ARBA00022490"/>
    </source>
</evidence>
<evidence type="ECO:0000256" key="8">
    <source>
        <dbReference type="ARBA" id="ARBA00022723"/>
    </source>
</evidence>
<evidence type="ECO:0000256" key="10">
    <source>
        <dbReference type="ARBA" id="ARBA00023004"/>
    </source>
</evidence>
<comment type="subunit">
    <text evidence="4">Monomer.</text>
</comment>
<comment type="function">
    <text evidence="13">Involved in the heme biosynthesis. Catalyzes the anaerobic oxidative decarboxylation of propionate groups of rings A and B of coproporphyrinogen III to yield the vinyl groups in protoporphyrinogen IX.</text>
</comment>
<evidence type="ECO:0000256" key="11">
    <source>
        <dbReference type="ARBA" id="ARBA00023014"/>
    </source>
</evidence>
<dbReference type="GO" id="GO:0006782">
    <property type="term" value="P:protoporphyrinogen IX biosynthetic process"/>
    <property type="evidence" value="ECO:0007669"/>
    <property type="project" value="UniProtKB-UniPathway"/>
</dbReference>
<keyword evidence="10 15" id="KW-0408">Iron</keyword>
<comment type="caution">
    <text evidence="19">The sequence shown here is derived from an EMBL/GenBank/DDBJ whole genome shotgun (WGS) entry which is preliminary data.</text>
</comment>
<evidence type="ECO:0000256" key="2">
    <source>
        <dbReference type="ARBA" id="ARBA00004785"/>
    </source>
</evidence>
<feature type="binding site" evidence="16">
    <location>
        <begin position="62"/>
        <end position="64"/>
    </location>
    <ligand>
        <name>S-adenosyl-L-methionine</name>
        <dbReference type="ChEBI" id="CHEBI:59789"/>
        <label>2</label>
    </ligand>
</feature>
<comment type="cofactor">
    <cofactor evidence="15 17">
        <name>[4Fe-4S] cluster</name>
        <dbReference type="ChEBI" id="CHEBI:49883"/>
    </cofactor>
    <text evidence="15 17">Binds 1 [4Fe-4S] cluster. The cluster is coordinated with 3 cysteines and an exchangeable S-adenosyl-L-methionine.</text>
</comment>
<dbReference type="InterPro" id="IPR007197">
    <property type="entry name" value="rSAM"/>
</dbReference>
<feature type="binding site" evidence="16">
    <location>
        <position position="139"/>
    </location>
    <ligand>
        <name>S-adenosyl-L-methionine</name>
        <dbReference type="ChEBI" id="CHEBI:59789"/>
        <label>1</label>
    </ligand>
</feature>
<feature type="domain" description="Radical SAM core" evidence="18">
    <location>
        <begin position="41"/>
        <end position="274"/>
    </location>
</feature>
<feature type="binding site" evidence="16">
    <location>
        <position position="166"/>
    </location>
    <ligand>
        <name>S-adenosyl-L-methionine</name>
        <dbReference type="ChEBI" id="CHEBI:59789"/>
        <label>2</label>
    </ligand>
</feature>
<name>A0A841J9N4_9SPHN</name>
<evidence type="ECO:0000259" key="18">
    <source>
        <dbReference type="PROSITE" id="PS51918"/>
    </source>
</evidence>
<evidence type="ECO:0000256" key="12">
    <source>
        <dbReference type="ARBA" id="ARBA00023244"/>
    </source>
</evidence>
<evidence type="ECO:0000313" key="20">
    <source>
        <dbReference type="Proteomes" id="UP000552700"/>
    </source>
</evidence>
<dbReference type="GO" id="GO:0051539">
    <property type="term" value="F:4 iron, 4 sulfur cluster binding"/>
    <property type="evidence" value="ECO:0007669"/>
    <property type="project" value="UniProtKB-KW"/>
</dbReference>
<evidence type="ECO:0000256" key="4">
    <source>
        <dbReference type="ARBA" id="ARBA00011245"/>
    </source>
</evidence>
<keyword evidence="8 15" id="KW-0479">Metal-binding</keyword>
<gene>
    <name evidence="19" type="ORF">FHS92_002614</name>
</gene>
<keyword evidence="5 15" id="KW-0004">4Fe-4S</keyword>
<dbReference type="CDD" id="cd01335">
    <property type="entry name" value="Radical_SAM"/>
    <property type="match status" value="1"/>
</dbReference>
<dbReference type="EC" id="1.3.98.3" evidence="15"/>
<keyword evidence="11 15" id="KW-0411">Iron-sulfur</keyword>
<dbReference type="GO" id="GO:0046872">
    <property type="term" value="F:metal ion binding"/>
    <property type="evidence" value="ECO:0007669"/>
    <property type="project" value="UniProtKB-KW"/>
</dbReference>
<evidence type="ECO:0000256" key="5">
    <source>
        <dbReference type="ARBA" id="ARBA00022485"/>
    </source>
</evidence>
<dbReference type="InterPro" id="IPR058240">
    <property type="entry name" value="rSAM_sf"/>
</dbReference>
<evidence type="ECO:0000256" key="3">
    <source>
        <dbReference type="ARBA" id="ARBA00005493"/>
    </source>
</evidence>
<feature type="binding site" evidence="16">
    <location>
        <position position="203"/>
    </location>
    <ligand>
        <name>S-adenosyl-L-methionine</name>
        <dbReference type="ChEBI" id="CHEBI:59789"/>
        <label>2</label>
    </ligand>
</feature>
<dbReference type="AlphaFoldDB" id="A0A841J9N4"/>
<keyword evidence="6 15" id="KW-0963">Cytoplasm</keyword>
<feature type="binding site" evidence="17">
    <location>
        <position position="63"/>
    </location>
    <ligand>
        <name>[4Fe-4S] cluster</name>
        <dbReference type="ChEBI" id="CHEBI:49883"/>
        <note>4Fe-4S-S-AdoMet</note>
    </ligand>
</feature>
<dbReference type="InterPro" id="IPR006638">
    <property type="entry name" value="Elp3/MiaA/NifB-like_rSAM"/>
</dbReference>
<dbReference type="InterPro" id="IPR023404">
    <property type="entry name" value="rSAM_horseshoe"/>
</dbReference>
<keyword evidence="20" id="KW-1185">Reference proteome</keyword>
<dbReference type="PANTHER" id="PTHR13932:SF6">
    <property type="entry name" value="OXYGEN-INDEPENDENT COPROPORPHYRINOGEN III OXIDASE"/>
    <property type="match status" value="1"/>
</dbReference>
<protein>
    <recommendedName>
        <fullName evidence="15">Coproporphyrinogen-III oxidase</fullName>
        <ecNumber evidence="15">1.3.98.3</ecNumber>
    </recommendedName>
</protein>
<dbReference type="Pfam" id="PF04055">
    <property type="entry name" value="Radical_SAM"/>
    <property type="match status" value="1"/>
</dbReference>
<proteinExistence type="inferred from homology"/>
<evidence type="ECO:0000256" key="17">
    <source>
        <dbReference type="PIRSR" id="PIRSR000167-2"/>
    </source>
</evidence>
<dbReference type="RefSeq" id="WP_184081159.1">
    <property type="nucleotide sequence ID" value="NZ_JACIJP010000004.1"/>
</dbReference>
<evidence type="ECO:0000256" key="9">
    <source>
        <dbReference type="ARBA" id="ARBA00023002"/>
    </source>
</evidence>
<reference evidence="19 20" key="1">
    <citation type="submission" date="2020-08" db="EMBL/GenBank/DDBJ databases">
        <title>Genomic Encyclopedia of Type Strains, Phase IV (KMG-IV): sequencing the most valuable type-strain genomes for metagenomic binning, comparative biology and taxonomic classification.</title>
        <authorList>
            <person name="Goeker M."/>
        </authorList>
    </citation>
    <scope>NUCLEOTIDE SEQUENCE [LARGE SCALE GENOMIC DNA]</scope>
    <source>
        <strain evidence="19 20">DSM 102255</strain>
    </source>
</reference>
<evidence type="ECO:0000256" key="16">
    <source>
        <dbReference type="PIRSR" id="PIRSR000167-1"/>
    </source>
</evidence>
<evidence type="ECO:0000256" key="7">
    <source>
        <dbReference type="ARBA" id="ARBA00022691"/>
    </source>
</evidence>
<feature type="binding site" evidence="16">
    <location>
        <position position="50"/>
    </location>
    <ligand>
        <name>S-adenosyl-L-methionine</name>
        <dbReference type="ChEBI" id="CHEBI:59789"/>
        <label>1</label>
    </ligand>
</feature>
<sequence>MWSYYPELLARPVPRYTSYPTAVEFTEAIGPAEYARALDEVESATPISLYIHIPFCEQICWYCGCNTGAANRKQRLSDYLAALGSELALVAKRLGGRGRIQRIAFGGGSPNAIAPIDFVRLLDRTMTVFDVSRPDISIEIDPRGFSPEWALVLAASNVTRVSLGVQTFAPHIQQAIGRVQPLADIERAVAGLRLRGVDAINFDLMFGLPGQSFDDLDATLDETIRLAPSRIALFGYAHLPEMLPRQRRIDASNLPDMRLRFEQAWRGYERLTEAGYIPVGFDHFARPGDPLADAAAQGRVNRNFQGFTEDDAPILLGFGASAISKFPGLIVQNEKRAGLYRDLVRENRLAAARGVELDEEDRECAVIIRDLLCRGRATLGPRWLKPARREMAPFVERALVTWDGDDLVLLDDARPYSRLIAERFDRRRGSISPVERAPALTA</sequence>
<dbReference type="EMBL" id="JACIJP010000004">
    <property type="protein sequence ID" value="MBB6124861.1"/>
    <property type="molecule type" value="Genomic_DNA"/>
</dbReference>
<keyword evidence="9 15" id="KW-0560">Oxidoreductase</keyword>
<dbReference type="PIRSF" id="PIRSF000167">
    <property type="entry name" value="HemN"/>
    <property type="match status" value="1"/>
</dbReference>
<dbReference type="UniPathway" id="UPA00251">
    <property type="reaction ID" value="UER00323"/>
</dbReference>
<dbReference type="PROSITE" id="PS51918">
    <property type="entry name" value="RADICAL_SAM"/>
    <property type="match status" value="1"/>
</dbReference>
<dbReference type="PANTHER" id="PTHR13932">
    <property type="entry name" value="COPROPORPHYRINIGEN III OXIDASE"/>
    <property type="match status" value="1"/>
</dbReference>
<dbReference type="InterPro" id="IPR034505">
    <property type="entry name" value="Coproporphyrinogen-III_oxidase"/>
</dbReference>
<feature type="binding site" evidence="16">
    <location>
        <position position="107"/>
    </location>
    <ligand>
        <name>S-adenosyl-L-methionine</name>
        <dbReference type="ChEBI" id="CHEBI:59789"/>
        <label>1</label>
    </ligand>
</feature>
<feature type="binding site" evidence="16">
    <location>
        <position position="323"/>
    </location>
    <ligand>
        <name>S-adenosyl-L-methionine</name>
        <dbReference type="ChEBI" id="CHEBI:59789"/>
        <label>1</label>
    </ligand>
</feature>
<comment type="pathway">
    <text evidence="2 15">Porphyrin-containing compound metabolism; protoporphyrin-IX biosynthesis; protoporphyrinogen-IX from coproporphyrinogen-III (AdoMet route): step 1/1.</text>
</comment>
<feature type="binding site" evidence="17">
    <location>
        <position position="60"/>
    </location>
    <ligand>
        <name>[4Fe-4S] cluster</name>
        <dbReference type="ChEBI" id="CHEBI:49883"/>
        <note>4Fe-4S-S-AdoMet</note>
    </ligand>
</feature>
<dbReference type="GO" id="GO:0005737">
    <property type="term" value="C:cytoplasm"/>
    <property type="evidence" value="ECO:0007669"/>
    <property type="project" value="UniProtKB-SubCell"/>
</dbReference>
<keyword evidence="12 15" id="KW-0627">Porphyrin biosynthesis</keyword>
<feature type="binding site" evidence="16">
    <location>
        <position position="237"/>
    </location>
    <ligand>
        <name>S-adenosyl-L-methionine</name>
        <dbReference type="ChEBI" id="CHEBI:59789"/>
        <label>2</label>
    </ligand>
</feature>
<comment type="similarity">
    <text evidence="3 15">Belongs to the anaerobic coproporphyrinogen-III oxidase family.</text>
</comment>
<organism evidence="19 20">
    <name type="scientific">Sphingobium subterraneum</name>
    <dbReference type="NCBI Taxonomy" id="627688"/>
    <lineage>
        <taxon>Bacteria</taxon>
        <taxon>Pseudomonadati</taxon>
        <taxon>Pseudomonadota</taxon>
        <taxon>Alphaproteobacteria</taxon>
        <taxon>Sphingomonadales</taxon>
        <taxon>Sphingomonadaceae</taxon>
        <taxon>Sphingobium</taxon>
    </lineage>
</organism>
<feature type="binding site" evidence="17">
    <location>
        <position position="56"/>
    </location>
    <ligand>
        <name>[4Fe-4S] cluster</name>
        <dbReference type="ChEBI" id="CHEBI:49883"/>
        <note>4Fe-4S-S-AdoMet</note>
    </ligand>
</feature>
<evidence type="ECO:0000256" key="15">
    <source>
        <dbReference type="PIRNR" id="PIRNR000167"/>
    </source>
</evidence>
<dbReference type="Gene3D" id="3.80.30.20">
    <property type="entry name" value="tm_1862 like domain"/>
    <property type="match status" value="1"/>
</dbReference>
<dbReference type="SMART" id="SM00729">
    <property type="entry name" value="Elp3"/>
    <property type="match status" value="1"/>
</dbReference>